<dbReference type="GO" id="GO:0008260">
    <property type="term" value="F:succinyl-CoA:3-oxo-acid CoA-transferase activity"/>
    <property type="evidence" value="ECO:0007669"/>
    <property type="project" value="TreeGrafter"/>
</dbReference>
<comment type="caution">
    <text evidence="1">The sequence shown here is derived from an EMBL/GenBank/DDBJ whole genome shotgun (WGS) entry which is preliminary data.</text>
</comment>
<dbReference type="InterPro" id="IPR037171">
    <property type="entry name" value="NagB/RpiA_transferase-like"/>
</dbReference>
<gene>
    <name evidence="1" type="ORF">V5799_015222</name>
</gene>
<dbReference type="Proteomes" id="UP001321473">
    <property type="component" value="Unassembled WGS sequence"/>
</dbReference>
<dbReference type="Pfam" id="PF01144">
    <property type="entry name" value="CoA_trans"/>
    <property type="match status" value="1"/>
</dbReference>
<dbReference type="AlphaFoldDB" id="A0AAQ4E0S2"/>
<keyword evidence="2" id="KW-1185">Reference proteome</keyword>
<evidence type="ECO:0000313" key="2">
    <source>
        <dbReference type="Proteomes" id="UP001321473"/>
    </source>
</evidence>
<sequence>MDSLKPPLAIAETQSAFNGFQRSINATANRNVQVFNSAEDAIKQIKSGSKLLIGGFGLCGIPENLIIALSKTNVKDLVVVSNNAGVDGFGIGILLNTRQVKRMISSYVGENAEFQRQYLSGELELEFVPQVSQLLLIILRSADIFRFTILQG</sequence>
<dbReference type="GO" id="GO:0005739">
    <property type="term" value="C:mitochondrion"/>
    <property type="evidence" value="ECO:0007669"/>
    <property type="project" value="TreeGrafter"/>
</dbReference>
<evidence type="ECO:0000313" key="1">
    <source>
        <dbReference type="EMBL" id="KAK8768312.1"/>
    </source>
</evidence>
<dbReference type="PANTHER" id="PTHR13707">
    <property type="entry name" value="KETOACID-COENZYME A TRANSFERASE"/>
    <property type="match status" value="1"/>
</dbReference>
<dbReference type="PANTHER" id="PTHR13707:SF23">
    <property type="entry name" value="SUCCINYL-COA:3-KETOACID-COENZYME A TRANSFERASE"/>
    <property type="match status" value="1"/>
</dbReference>
<reference evidence="1 2" key="1">
    <citation type="journal article" date="2023" name="Arcadia Sci">
        <title>De novo assembly of a long-read Amblyomma americanum tick genome.</title>
        <authorList>
            <person name="Chou S."/>
            <person name="Poskanzer K.E."/>
            <person name="Rollins M."/>
            <person name="Thuy-Boun P.S."/>
        </authorList>
    </citation>
    <scope>NUCLEOTIDE SEQUENCE [LARGE SCALE GENOMIC DNA]</scope>
    <source>
        <strain evidence="1">F_SG_1</strain>
        <tissue evidence="1">Salivary glands</tissue>
    </source>
</reference>
<protein>
    <submittedName>
        <fullName evidence="1">Uncharacterized protein</fullName>
    </submittedName>
</protein>
<proteinExistence type="predicted"/>
<dbReference type="SUPFAM" id="SSF100950">
    <property type="entry name" value="NagB/RpiA/CoA transferase-like"/>
    <property type="match status" value="1"/>
</dbReference>
<name>A0AAQ4E0S2_AMBAM</name>
<dbReference type="EMBL" id="JARKHS020024181">
    <property type="protein sequence ID" value="KAK8768312.1"/>
    <property type="molecule type" value="Genomic_DNA"/>
</dbReference>
<accession>A0AAQ4E0S2</accession>
<dbReference type="InterPro" id="IPR004165">
    <property type="entry name" value="CoA_trans_fam_I"/>
</dbReference>
<organism evidence="1 2">
    <name type="scientific">Amblyomma americanum</name>
    <name type="common">Lone star tick</name>
    <dbReference type="NCBI Taxonomy" id="6943"/>
    <lineage>
        <taxon>Eukaryota</taxon>
        <taxon>Metazoa</taxon>
        <taxon>Ecdysozoa</taxon>
        <taxon>Arthropoda</taxon>
        <taxon>Chelicerata</taxon>
        <taxon>Arachnida</taxon>
        <taxon>Acari</taxon>
        <taxon>Parasitiformes</taxon>
        <taxon>Ixodida</taxon>
        <taxon>Ixodoidea</taxon>
        <taxon>Ixodidae</taxon>
        <taxon>Amblyomminae</taxon>
        <taxon>Amblyomma</taxon>
    </lineage>
</organism>
<dbReference type="SMART" id="SM00882">
    <property type="entry name" value="CoA_trans"/>
    <property type="match status" value="1"/>
</dbReference>
<dbReference type="Gene3D" id="3.40.1080.10">
    <property type="entry name" value="Glutaconate Coenzyme A-transferase"/>
    <property type="match status" value="1"/>
</dbReference>